<dbReference type="Pfam" id="PF00974">
    <property type="entry name" value="Rhabdo_glycop_FD"/>
    <property type="match status" value="1"/>
</dbReference>
<evidence type="ECO:0000256" key="5">
    <source>
        <dbReference type="ARBA" id="ARBA00022804"/>
    </source>
</evidence>
<keyword evidence="9 13" id="KW-0472">Membrane</keyword>
<keyword evidence="3 13" id="KW-0812">Transmembrane</keyword>
<evidence type="ECO:0000256" key="4">
    <source>
        <dbReference type="ARBA" id="ARBA00022729"/>
    </source>
</evidence>
<evidence type="ECO:0000259" key="15">
    <source>
        <dbReference type="Pfam" id="PF24833"/>
    </source>
</evidence>
<dbReference type="InterPro" id="IPR055447">
    <property type="entry name" value="Rhabdo_glycop_CD"/>
</dbReference>
<sequence>MIRIQPGLAILIVFTISPILSSRHSVIMFPHVVTPWIRAKTSDLSCPPSSPLETPNALPITEIDVFIQKDHKELELIPGLLCYGLKYVTHCSEGFFGQKTISKRIDKIAPTLTDCRKSYEIYEKGEQIDPYFPASKCTWMAEDEDSKNFYLLTPHSVKYDPYTTGATDPLFLRDHCKETTCETVHANTIWMTTKSINRCSPFQRHVGTLYHDPRKNVTHIQYKGTHTYSLNGSCLMNYCDKFGVRLSNGLFLGGPLATKIPNGPKCPQGTTVKFVPIEDEIETLEEEIQEDRDRETCLVQLMTVRMSNFSTFFSLSYMDPKFESRGKVFRIHQNHLEMAHADWIPVTNVTNHKQNLIGISNRGKELYFTDWVPSGRHNLSSGWNGVHKTSKGKIIIPRLSLLKQEYEETLLVEHNLREITPVHIHHFDKEGLNDTVVTLTSHELVDVGAWIGSVWSTLWGKITTIVTVIIALIILYFIVRCCVPILSRCCKKKESKHPEFEMVPLRSPSSTPSRVTLTRPKGWQ</sequence>
<organism evidence="16 17">
    <name type="scientific">Lone star tick rhabdovirus</name>
    <dbReference type="NCBI Taxonomy" id="1756186"/>
    <lineage>
        <taxon>Viruses</taxon>
        <taxon>Riboviria</taxon>
        <taxon>Orthornavirae</taxon>
        <taxon>Negarnaviricota</taxon>
        <taxon>Haploviricotina</taxon>
        <taxon>Monjiviricetes</taxon>
        <taxon>Mononegavirales</taxon>
        <taxon>Rhabdoviridae</taxon>
        <taxon>Alpharhabdovirinae</taxon>
        <taxon>Lostrhavirus</taxon>
        <taxon>Lostrhavirus lonestar</taxon>
    </lineage>
</organism>
<evidence type="ECO:0000256" key="11">
    <source>
        <dbReference type="ARBA" id="ARBA00023296"/>
    </source>
</evidence>
<dbReference type="GO" id="GO:0055036">
    <property type="term" value="C:virion membrane"/>
    <property type="evidence" value="ECO:0007669"/>
    <property type="project" value="UniProtKB-SubCell"/>
</dbReference>
<evidence type="ECO:0000256" key="8">
    <source>
        <dbReference type="ARBA" id="ARBA00022989"/>
    </source>
</evidence>
<reference evidence="16 17" key="1">
    <citation type="submission" date="2015-11" db="EMBL/GenBank/DDBJ databases">
        <title>Rhabdovirus in a Lone Star tick linked to Southern tick-associated rash illness patient discovered by deep sequencing.</title>
        <authorList>
            <person name="Bouquet J."/>
            <person name="Melgar M."/>
            <person name="Johnson B."/>
            <person name="Chiu C.Y."/>
        </authorList>
    </citation>
    <scope>NUCLEOTIDE SEQUENCE [LARGE SCALE GENOMIC DNA]</scope>
    <source>
        <strain evidence="16">TickAa42</strain>
    </source>
</reference>
<evidence type="ECO:0000256" key="7">
    <source>
        <dbReference type="ARBA" id="ARBA00022879"/>
    </source>
</evidence>
<dbReference type="Gene3D" id="2.30.29.130">
    <property type="match status" value="1"/>
</dbReference>
<keyword evidence="5" id="KW-1161">Viral attachment to host cell</keyword>
<dbReference type="GO" id="GO:0046718">
    <property type="term" value="P:symbiont entry into host cell"/>
    <property type="evidence" value="ECO:0007669"/>
    <property type="project" value="UniProtKB-KW"/>
</dbReference>
<dbReference type="RefSeq" id="YP_010796345.1">
    <property type="nucleotide sequence ID" value="NC_075991.1"/>
</dbReference>
<dbReference type="Pfam" id="PF24833">
    <property type="entry name" value="Rhabdo_glycop_CD"/>
    <property type="match status" value="1"/>
</dbReference>
<dbReference type="SUPFAM" id="SSF161008">
    <property type="entry name" value="Viral glycoprotein ectodomain-like"/>
    <property type="match status" value="1"/>
</dbReference>
<dbReference type="GeneID" id="80533801"/>
<dbReference type="Proteomes" id="UP000502506">
    <property type="component" value="Segment"/>
</dbReference>
<feature type="domain" description="Spike glycoprotein fusion" evidence="14">
    <location>
        <begin position="78"/>
        <end position="176"/>
    </location>
</feature>
<accession>A0A1N7TF64</accession>
<comment type="similarity">
    <text evidence="2">Belongs to the novirhabdovirus glycoprotein family.</text>
</comment>
<evidence type="ECO:0000259" key="14">
    <source>
        <dbReference type="Pfam" id="PF00974"/>
    </source>
</evidence>
<protein>
    <submittedName>
        <fullName evidence="16">Glycoprotein</fullName>
    </submittedName>
</protein>
<feature type="transmembrane region" description="Helical" evidence="13">
    <location>
        <begin position="465"/>
        <end position="486"/>
    </location>
</feature>
<evidence type="ECO:0000256" key="6">
    <source>
        <dbReference type="ARBA" id="ARBA00022844"/>
    </source>
</evidence>
<keyword evidence="11" id="KW-1160">Virus entry into host cell</keyword>
<dbReference type="EMBL" id="KU127239">
    <property type="protein sequence ID" value="ALO28654.1"/>
    <property type="molecule type" value="Viral_cRNA"/>
</dbReference>
<evidence type="ECO:0000256" key="13">
    <source>
        <dbReference type="SAM" id="Phobius"/>
    </source>
</evidence>
<dbReference type="GO" id="GO:0019062">
    <property type="term" value="P:virion attachment to host cell"/>
    <property type="evidence" value="ECO:0007669"/>
    <property type="project" value="UniProtKB-KW"/>
</dbReference>
<comment type="subcellular location">
    <subcellularLocation>
        <location evidence="1">Virion membrane</location>
        <topology evidence="1">Single-pass type I membrane protein</topology>
    </subcellularLocation>
</comment>
<keyword evidence="17" id="KW-1185">Reference proteome</keyword>
<name>A0A1N7TF64_9RHAB</name>
<evidence type="ECO:0000313" key="17">
    <source>
        <dbReference type="Proteomes" id="UP000502506"/>
    </source>
</evidence>
<feature type="region of interest" description="Disordered" evidence="12">
    <location>
        <begin position="501"/>
        <end position="524"/>
    </location>
</feature>
<keyword evidence="6" id="KW-0946">Virion</keyword>
<evidence type="ECO:0000256" key="12">
    <source>
        <dbReference type="SAM" id="MobiDB-lite"/>
    </source>
</evidence>
<dbReference type="KEGG" id="vg:80533801"/>
<evidence type="ECO:0000256" key="10">
    <source>
        <dbReference type="ARBA" id="ARBA00023180"/>
    </source>
</evidence>
<keyword evidence="10" id="KW-0325">Glycoprotein</keyword>
<evidence type="ECO:0000256" key="1">
    <source>
        <dbReference type="ARBA" id="ARBA00004563"/>
    </source>
</evidence>
<keyword evidence="5" id="KW-0945">Host-virus interaction</keyword>
<evidence type="ECO:0000256" key="9">
    <source>
        <dbReference type="ARBA" id="ARBA00023136"/>
    </source>
</evidence>
<feature type="domain" description="Spike glycoprotein G central" evidence="15">
    <location>
        <begin position="265"/>
        <end position="392"/>
    </location>
</feature>
<evidence type="ECO:0000256" key="3">
    <source>
        <dbReference type="ARBA" id="ARBA00022692"/>
    </source>
</evidence>
<keyword evidence="4" id="KW-0732">Signal</keyword>
<dbReference type="PRINTS" id="PR00796">
    <property type="entry name" value="SPIKEPROTEIN"/>
</dbReference>
<evidence type="ECO:0000313" key="16">
    <source>
        <dbReference type="EMBL" id="ALO28654.1"/>
    </source>
</evidence>
<dbReference type="InterPro" id="IPR002417">
    <property type="entry name" value="Spike_prot"/>
</dbReference>
<proteinExistence type="inferred from homology"/>
<keyword evidence="8 13" id="KW-1133">Transmembrane helix</keyword>
<dbReference type="GO" id="GO:0019031">
    <property type="term" value="C:viral envelope"/>
    <property type="evidence" value="ECO:0007669"/>
    <property type="project" value="UniProtKB-KW"/>
</dbReference>
<dbReference type="InterPro" id="IPR001903">
    <property type="entry name" value="Rhabdo_glycop_FD"/>
</dbReference>
<keyword evidence="7" id="KW-0261">Viral envelope protein</keyword>
<feature type="compositionally biased region" description="Polar residues" evidence="12">
    <location>
        <begin position="507"/>
        <end position="516"/>
    </location>
</feature>
<evidence type="ECO:0000256" key="2">
    <source>
        <dbReference type="ARBA" id="ARBA00010356"/>
    </source>
</evidence>